<keyword evidence="11 23" id="KW-0472">Membrane</keyword>
<comment type="catalytic activity">
    <reaction evidence="20">
        <text>[GlcNAc-(1-&gt;4)-Mur2Ac(oyl-L-Ala-gamma-D-Glu-L-Lys-D-Ala-D-Ala)](n)-di-trans,octa-cis-undecaprenyl diphosphate + beta-D-GlcNAc-(1-&gt;4)-Mur2Ac(oyl-L-Ala-gamma-D-Glu-L-Lys-D-Ala-D-Ala)-di-trans,octa-cis-undecaprenyl diphosphate = [GlcNAc-(1-&gt;4)-Mur2Ac(oyl-L-Ala-gamma-D-Glu-L-Lys-D-Ala-D-Ala)](n+1)-di-trans,octa-cis-undecaprenyl diphosphate + di-trans,octa-cis-undecaprenyl diphosphate + H(+)</text>
        <dbReference type="Rhea" id="RHEA:23708"/>
        <dbReference type="Rhea" id="RHEA-COMP:9602"/>
        <dbReference type="Rhea" id="RHEA-COMP:9603"/>
        <dbReference type="ChEBI" id="CHEBI:15378"/>
        <dbReference type="ChEBI" id="CHEBI:58405"/>
        <dbReference type="ChEBI" id="CHEBI:60033"/>
        <dbReference type="ChEBI" id="CHEBI:78435"/>
        <dbReference type="EC" id="2.4.99.28"/>
    </reaction>
</comment>
<keyword evidence="7 23" id="KW-0812">Transmembrane</keyword>
<dbReference type="PROSITE" id="PS00428">
    <property type="entry name" value="FTSW_RODA_SPOVE"/>
    <property type="match status" value="1"/>
</dbReference>
<protein>
    <recommendedName>
        <fullName evidence="17">Probable peptidoglycan glycosyltransferase FtsW</fullName>
        <ecNumber evidence="19">2.4.99.28</ecNumber>
    </recommendedName>
    <alternativeName>
        <fullName evidence="18">Cell division protein FtsW</fullName>
    </alternativeName>
    <alternativeName>
        <fullName evidence="15">Cell wall polymerase</fullName>
    </alternativeName>
    <alternativeName>
        <fullName evidence="14">Peptidoglycan polymerase</fullName>
    </alternativeName>
</protein>
<evidence type="ECO:0000256" key="23">
    <source>
        <dbReference type="SAM" id="Phobius"/>
    </source>
</evidence>
<feature type="transmembrane region" description="Helical" evidence="23">
    <location>
        <begin position="134"/>
        <end position="152"/>
    </location>
</feature>
<evidence type="ECO:0000256" key="5">
    <source>
        <dbReference type="ARBA" id="ARBA00022676"/>
    </source>
</evidence>
<evidence type="ECO:0000256" key="9">
    <source>
        <dbReference type="ARBA" id="ARBA00022984"/>
    </source>
</evidence>
<organism evidence="24 25">
    <name type="scientific">Arthrobacter halodurans</name>
    <dbReference type="NCBI Taxonomy" id="516699"/>
    <lineage>
        <taxon>Bacteria</taxon>
        <taxon>Bacillati</taxon>
        <taxon>Actinomycetota</taxon>
        <taxon>Actinomycetes</taxon>
        <taxon>Micrococcales</taxon>
        <taxon>Micrococcaceae</taxon>
        <taxon>Arthrobacter</taxon>
    </lineage>
</organism>
<keyword evidence="25" id="KW-1185">Reference proteome</keyword>
<gene>
    <name evidence="24" type="primary">ftsW</name>
    <name evidence="24" type="ORF">ACETWP_02135</name>
</gene>
<evidence type="ECO:0000256" key="18">
    <source>
        <dbReference type="ARBA" id="ARBA00041418"/>
    </source>
</evidence>
<evidence type="ECO:0000256" key="1">
    <source>
        <dbReference type="ARBA" id="ARBA00004651"/>
    </source>
</evidence>
<dbReference type="Pfam" id="PF01098">
    <property type="entry name" value="FTSW_RODA_SPOVE"/>
    <property type="match status" value="1"/>
</dbReference>
<keyword evidence="8" id="KW-0133">Cell shape</keyword>
<proteinExistence type="inferred from homology"/>
<dbReference type="NCBIfam" id="TIGR02614">
    <property type="entry name" value="ftsW"/>
    <property type="match status" value="1"/>
</dbReference>
<evidence type="ECO:0000256" key="12">
    <source>
        <dbReference type="ARBA" id="ARBA00023306"/>
    </source>
</evidence>
<evidence type="ECO:0000256" key="22">
    <source>
        <dbReference type="SAM" id="MobiDB-lite"/>
    </source>
</evidence>
<dbReference type="InterPro" id="IPR001182">
    <property type="entry name" value="FtsW/RodA"/>
</dbReference>
<evidence type="ECO:0000256" key="10">
    <source>
        <dbReference type="ARBA" id="ARBA00022989"/>
    </source>
</evidence>
<evidence type="ECO:0000256" key="20">
    <source>
        <dbReference type="ARBA" id="ARBA00049902"/>
    </source>
</evidence>
<feature type="transmembrane region" description="Helical" evidence="23">
    <location>
        <begin position="158"/>
        <end position="179"/>
    </location>
</feature>
<dbReference type="Proteomes" id="UP001575652">
    <property type="component" value="Unassembled WGS sequence"/>
</dbReference>
<evidence type="ECO:0000256" key="3">
    <source>
        <dbReference type="ARBA" id="ARBA00022475"/>
    </source>
</evidence>
<evidence type="ECO:0000256" key="8">
    <source>
        <dbReference type="ARBA" id="ARBA00022960"/>
    </source>
</evidence>
<comment type="caution">
    <text evidence="24">The sequence shown here is derived from an EMBL/GenBank/DDBJ whole genome shotgun (WGS) entry which is preliminary data.</text>
</comment>
<feature type="transmembrane region" description="Helical" evidence="23">
    <location>
        <begin position="224"/>
        <end position="242"/>
    </location>
</feature>
<feature type="compositionally biased region" description="Low complexity" evidence="22">
    <location>
        <begin position="25"/>
        <end position="35"/>
    </location>
</feature>
<evidence type="ECO:0000313" key="24">
    <source>
        <dbReference type="EMBL" id="MFB0833375.1"/>
    </source>
</evidence>
<comment type="pathway">
    <text evidence="2">Cell wall biogenesis; peptidoglycan biosynthesis.</text>
</comment>
<dbReference type="InterPro" id="IPR018365">
    <property type="entry name" value="Cell_cycle_FtsW-rel_CS"/>
</dbReference>
<comment type="subcellular location">
    <subcellularLocation>
        <location evidence="1">Cell membrane</location>
        <topology evidence="1">Multi-pass membrane protein</topology>
    </subcellularLocation>
</comment>
<feature type="transmembrane region" description="Helical" evidence="23">
    <location>
        <begin position="396"/>
        <end position="418"/>
    </location>
</feature>
<evidence type="ECO:0000256" key="6">
    <source>
        <dbReference type="ARBA" id="ARBA00022679"/>
    </source>
</evidence>
<accession>A0ABV4UIM0</accession>
<evidence type="ECO:0000256" key="14">
    <source>
        <dbReference type="ARBA" id="ARBA00032370"/>
    </source>
</evidence>
<evidence type="ECO:0000256" key="7">
    <source>
        <dbReference type="ARBA" id="ARBA00022692"/>
    </source>
</evidence>
<evidence type="ECO:0000256" key="4">
    <source>
        <dbReference type="ARBA" id="ARBA00022618"/>
    </source>
</evidence>
<dbReference type="EC" id="2.4.99.28" evidence="19"/>
<evidence type="ECO:0000256" key="13">
    <source>
        <dbReference type="ARBA" id="ARBA00023316"/>
    </source>
</evidence>
<feature type="transmembrane region" description="Helical" evidence="23">
    <location>
        <begin position="93"/>
        <end position="113"/>
    </location>
</feature>
<keyword evidence="4" id="KW-0132">Cell division</keyword>
<feature type="transmembrane region" description="Helical" evidence="23">
    <location>
        <begin position="271"/>
        <end position="291"/>
    </location>
</feature>
<keyword evidence="13" id="KW-0961">Cell wall biogenesis/degradation</keyword>
<keyword evidence="6" id="KW-0808">Transferase</keyword>
<dbReference type="InterPro" id="IPR013437">
    <property type="entry name" value="FtsW"/>
</dbReference>
<keyword evidence="12" id="KW-0131">Cell cycle</keyword>
<feature type="transmembrane region" description="Helical" evidence="23">
    <location>
        <begin position="349"/>
        <end position="375"/>
    </location>
</feature>
<evidence type="ECO:0000313" key="25">
    <source>
        <dbReference type="Proteomes" id="UP001575652"/>
    </source>
</evidence>
<dbReference type="PANTHER" id="PTHR30474">
    <property type="entry name" value="CELL CYCLE PROTEIN"/>
    <property type="match status" value="1"/>
</dbReference>
<name>A0ABV4UIM0_9MICC</name>
<feature type="region of interest" description="Disordered" evidence="22">
    <location>
        <begin position="1"/>
        <end position="55"/>
    </location>
</feature>
<evidence type="ECO:0000256" key="2">
    <source>
        <dbReference type="ARBA" id="ARBA00004752"/>
    </source>
</evidence>
<reference evidence="24 25" key="1">
    <citation type="submission" date="2024-09" db="EMBL/GenBank/DDBJ databases">
        <authorList>
            <person name="Salinas-Garcia M.A."/>
            <person name="Prieme A."/>
        </authorList>
    </citation>
    <scope>NUCLEOTIDE SEQUENCE [LARGE SCALE GENOMIC DNA]</scope>
    <source>
        <strain evidence="24 25">DSM 21081</strain>
    </source>
</reference>
<keyword evidence="3" id="KW-1003">Cell membrane</keyword>
<evidence type="ECO:0000256" key="19">
    <source>
        <dbReference type="ARBA" id="ARBA00044770"/>
    </source>
</evidence>
<keyword evidence="9" id="KW-0573">Peptidoglycan synthesis</keyword>
<evidence type="ECO:0000256" key="16">
    <source>
        <dbReference type="ARBA" id="ARBA00038053"/>
    </source>
</evidence>
<keyword evidence="5" id="KW-0328">Glycosyltransferase</keyword>
<sequence>MPAPSSHQRGSAGRKPTLRRPAPRGPRTAPGATAGPHGGSRRADPHGRTTGHRPAADAVGAGAVADAGAPAGPLARLWRRLEGEPGSDGTTGYYMILGSALALTLIGLMMVLSSSAVEAISRETSSYALFLKQGGWAVAGCVAMFLMSRLSIDRLKRLAWPAIGLAAFLLILVFTPLGISVYGNRNWIGIGGFTAQPSEAAKLALAVWAAQVLATKGHLVKQTLHALIPVLVPGGLVIIGLVLLGRDLGTALILVLILVAALFLGGARLRLFGVAAAAAAAGALIMVAVSGNRMSRINAWLGLNCDTEPGACYQSQQGLYALASGGWWGLGLGQSRQKWNYIPEAENDFIFAIIGEELGLIGTFVIISLFGIMAVAMYRVAARHDDRFVRVATGGIMAWLIGQSFVNIGMVTGLLPVIGVPLPFISYGGSALTFALMAVGVVLSFARQRPDPSDAA</sequence>
<evidence type="ECO:0000256" key="15">
    <source>
        <dbReference type="ARBA" id="ARBA00033270"/>
    </source>
</evidence>
<feature type="transmembrane region" description="Helical" evidence="23">
    <location>
        <begin position="248"/>
        <end position="264"/>
    </location>
</feature>
<comment type="similarity">
    <text evidence="16">Belongs to the SEDS family. FtsW subfamily.</text>
</comment>
<evidence type="ECO:0000256" key="21">
    <source>
        <dbReference type="ARBA" id="ARBA00049966"/>
    </source>
</evidence>
<feature type="transmembrane region" description="Helical" evidence="23">
    <location>
        <begin position="424"/>
        <end position="446"/>
    </location>
</feature>
<keyword evidence="10 23" id="KW-1133">Transmembrane helix</keyword>
<evidence type="ECO:0000256" key="11">
    <source>
        <dbReference type="ARBA" id="ARBA00023136"/>
    </source>
</evidence>
<dbReference type="RefSeq" id="WP_373970530.1">
    <property type="nucleotide sequence ID" value="NZ_JBHDLJ010000001.1"/>
</dbReference>
<comment type="function">
    <text evidence="21">Peptidoglycan polymerase that is essential for cell division.</text>
</comment>
<dbReference type="EMBL" id="JBHDLJ010000001">
    <property type="protein sequence ID" value="MFB0833375.1"/>
    <property type="molecule type" value="Genomic_DNA"/>
</dbReference>
<evidence type="ECO:0000256" key="17">
    <source>
        <dbReference type="ARBA" id="ARBA00041185"/>
    </source>
</evidence>
<dbReference type="PANTHER" id="PTHR30474:SF2">
    <property type="entry name" value="PEPTIDOGLYCAN GLYCOSYLTRANSFERASE FTSW-RELATED"/>
    <property type="match status" value="1"/>
</dbReference>